<comment type="caution">
    <text evidence="2">The sequence shown here is derived from an EMBL/GenBank/DDBJ whole genome shotgun (WGS) entry which is preliminary data.</text>
</comment>
<proteinExistence type="predicted"/>
<dbReference type="EMBL" id="MCFA01000009">
    <property type="protein sequence ID" value="ORY17994.1"/>
    <property type="molecule type" value="Genomic_DNA"/>
</dbReference>
<protein>
    <submittedName>
        <fullName evidence="2">Uncharacterized protein</fullName>
    </submittedName>
</protein>
<gene>
    <name evidence="2" type="ORF">BCR34DRAFT_583263</name>
</gene>
<accession>A0A1Y2A655</accession>
<reference evidence="2 3" key="1">
    <citation type="submission" date="2016-07" db="EMBL/GenBank/DDBJ databases">
        <title>Pervasive Adenine N6-methylation of Active Genes in Fungi.</title>
        <authorList>
            <consortium name="DOE Joint Genome Institute"/>
            <person name="Mondo S.J."/>
            <person name="Dannebaum R.O."/>
            <person name="Kuo R.C."/>
            <person name="Labutti K."/>
            <person name="Haridas S."/>
            <person name="Kuo A."/>
            <person name="Salamov A."/>
            <person name="Ahrendt S.R."/>
            <person name="Lipzen A."/>
            <person name="Sullivan W."/>
            <person name="Andreopoulos W.B."/>
            <person name="Clum A."/>
            <person name="Lindquist E."/>
            <person name="Daum C."/>
            <person name="Ramamoorthy G.K."/>
            <person name="Gryganskyi A."/>
            <person name="Culley D."/>
            <person name="Magnuson J.K."/>
            <person name="James T.Y."/>
            <person name="O'Malley M.A."/>
            <person name="Stajich J.E."/>
            <person name="Spatafora J.W."/>
            <person name="Visel A."/>
            <person name="Grigoriev I.V."/>
        </authorList>
    </citation>
    <scope>NUCLEOTIDE SEQUENCE [LARGE SCALE GENOMIC DNA]</scope>
    <source>
        <strain evidence="2 3">CBS 115471</strain>
    </source>
</reference>
<evidence type="ECO:0000313" key="3">
    <source>
        <dbReference type="Proteomes" id="UP000193144"/>
    </source>
</evidence>
<keyword evidence="3" id="KW-1185">Reference proteome</keyword>
<dbReference type="AlphaFoldDB" id="A0A1Y2A655"/>
<dbReference type="Proteomes" id="UP000193144">
    <property type="component" value="Unassembled WGS sequence"/>
</dbReference>
<feature type="region of interest" description="Disordered" evidence="1">
    <location>
        <begin position="148"/>
        <end position="172"/>
    </location>
</feature>
<evidence type="ECO:0000313" key="2">
    <source>
        <dbReference type="EMBL" id="ORY17994.1"/>
    </source>
</evidence>
<sequence>MSCFALGLATGQHRALRRTPNVRQRNGRRCAAGRASGQHEPSSNLQGPNMPVLKDLASWNSRSLGIKGSFRVSVTREWMLECHVSQPGEKGDAFLPSSRIALKPCIWKPCQRHMPTNSRLGGGRQLADCNHQCLRDYSGVYIKAAQQSATTPKESSTAEQHEVNPGPCWEPRSRHRQVLSAPFEVPSAFLEYVAAWSPGASTSGSPLFHGQARKV</sequence>
<name>A0A1Y2A655_9PLEO</name>
<organism evidence="2 3">
    <name type="scientific">Clohesyomyces aquaticus</name>
    <dbReference type="NCBI Taxonomy" id="1231657"/>
    <lineage>
        <taxon>Eukaryota</taxon>
        <taxon>Fungi</taxon>
        <taxon>Dikarya</taxon>
        <taxon>Ascomycota</taxon>
        <taxon>Pezizomycotina</taxon>
        <taxon>Dothideomycetes</taxon>
        <taxon>Pleosporomycetidae</taxon>
        <taxon>Pleosporales</taxon>
        <taxon>Lindgomycetaceae</taxon>
        <taxon>Clohesyomyces</taxon>
    </lineage>
</organism>
<evidence type="ECO:0000256" key="1">
    <source>
        <dbReference type="SAM" id="MobiDB-lite"/>
    </source>
</evidence>
<feature type="compositionally biased region" description="Polar residues" evidence="1">
    <location>
        <begin position="148"/>
        <end position="158"/>
    </location>
</feature>
<feature type="region of interest" description="Disordered" evidence="1">
    <location>
        <begin position="21"/>
        <end position="49"/>
    </location>
</feature>